<accession>A0A2M7B7T0</accession>
<protein>
    <submittedName>
        <fullName evidence="2">Uncharacterized protein</fullName>
    </submittedName>
</protein>
<keyword evidence="1" id="KW-0472">Membrane</keyword>
<name>A0A2M7B7T0_9BACT</name>
<evidence type="ECO:0000256" key="1">
    <source>
        <dbReference type="SAM" id="Phobius"/>
    </source>
</evidence>
<proteinExistence type="predicted"/>
<organism evidence="2 3">
    <name type="scientific">Candidatus Wolfebacteria bacterium CG03_land_8_20_14_0_80_36_15</name>
    <dbReference type="NCBI Taxonomy" id="1975067"/>
    <lineage>
        <taxon>Bacteria</taxon>
        <taxon>Candidatus Wolfeibacteriota</taxon>
    </lineage>
</organism>
<evidence type="ECO:0000313" key="2">
    <source>
        <dbReference type="EMBL" id="PIU99174.1"/>
    </source>
</evidence>
<keyword evidence="1" id="KW-0812">Transmembrane</keyword>
<keyword evidence="1" id="KW-1133">Transmembrane helix</keyword>
<feature type="transmembrane region" description="Helical" evidence="1">
    <location>
        <begin position="79"/>
        <end position="109"/>
    </location>
</feature>
<dbReference type="EMBL" id="PEVH01000036">
    <property type="protein sequence ID" value="PIU99174.1"/>
    <property type="molecule type" value="Genomic_DNA"/>
</dbReference>
<gene>
    <name evidence="2" type="ORF">COS59_01170</name>
</gene>
<reference evidence="3" key="1">
    <citation type="submission" date="2017-09" db="EMBL/GenBank/DDBJ databases">
        <title>Depth-based differentiation of microbial function through sediment-hosted aquifers and enrichment of novel symbionts in the deep terrestrial subsurface.</title>
        <authorList>
            <person name="Probst A.J."/>
            <person name="Ladd B."/>
            <person name="Jarett J.K."/>
            <person name="Geller-Mcgrath D.E."/>
            <person name="Sieber C.M.K."/>
            <person name="Emerson J.B."/>
            <person name="Anantharaman K."/>
            <person name="Thomas B.C."/>
            <person name="Malmstrom R."/>
            <person name="Stieglmeier M."/>
            <person name="Klingl A."/>
            <person name="Woyke T."/>
            <person name="Ryan C.M."/>
            <person name="Banfield J.F."/>
        </authorList>
    </citation>
    <scope>NUCLEOTIDE SEQUENCE [LARGE SCALE GENOMIC DNA]</scope>
</reference>
<sequence length="113" mass="13441">MPKALIYILNRFFSQIADFFKHWYVDGSYFFGQTLISALENLDRFFAFKITLKHLFQPLYQDRTFIGYTLGFFFRAIRIFLGFIVYAIAISLAIVIYLAWLATPLFIIWKIKT</sequence>
<dbReference type="Proteomes" id="UP000230131">
    <property type="component" value="Unassembled WGS sequence"/>
</dbReference>
<evidence type="ECO:0000313" key="3">
    <source>
        <dbReference type="Proteomes" id="UP000230131"/>
    </source>
</evidence>
<comment type="caution">
    <text evidence="2">The sequence shown here is derived from an EMBL/GenBank/DDBJ whole genome shotgun (WGS) entry which is preliminary data.</text>
</comment>
<dbReference type="AlphaFoldDB" id="A0A2M7B7T0"/>